<reference evidence="3 5" key="2">
    <citation type="submission" date="2018-06" db="EMBL/GenBank/DDBJ databases">
        <authorList>
            <consortium name="Pathogen Informatics"/>
            <person name="Doyle S."/>
        </authorList>
    </citation>
    <scope>NUCLEOTIDE SEQUENCE [LARGE SCALE GENOMIC DNA]</scope>
    <source>
        <strain evidence="3 5">NCTC12120</strain>
    </source>
</reference>
<evidence type="ECO:0000313" key="2">
    <source>
        <dbReference type="EMBL" id="ATF94508.1"/>
    </source>
</evidence>
<feature type="transmembrane region" description="Helical" evidence="1">
    <location>
        <begin position="100"/>
        <end position="121"/>
    </location>
</feature>
<keyword evidence="1" id="KW-0472">Membrane</keyword>
<evidence type="ECO:0000256" key="1">
    <source>
        <dbReference type="SAM" id="Phobius"/>
    </source>
</evidence>
<name>A0A291E3S6_9ENTR</name>
<keyword evidence="1" id="KW-0812">Transmembrane</keyword>
<gene>
    <name evidence="2" type="ORF">CO704_21635</name>
    <name evidence="3" type="ORF">NCTC12120_01797</name>
</gene>
<feature type="transmembrane region" description="Helical" evidence="1">
    <location>
        <begin position="59"/>
        <end position="80"/>
    </location>
</feature>
<dbReference type="AlphaFoldDB" id="A0A291E3S6"/>
<keyword evidence="1" id="KW-1133">Transmembrane helix</keyword>
<organism evidence="2 4">
    <name type="scientific">Cedecea neteri</name>
    <dbReference type="NCBI Taxonomy" id="158822"/>
    <lineage>
        <taxon>Bacteria</taxon>
        <taxon>Pseudomonadati</taxon>
        <taxon>Pseudomonadota</taxon>
        <taxon>Gammaproteobacteria</taxon>
        <taxon>Enterobacterales</taxon>
        <taxon>Enterobacteriaceae</taxon>
        <taxon>Cedecea</taxon>
    </lineage>
</organism>
<proteinExistence type="predicted"/>
<dbReference type="RefSeq" id="WP_061278950.1">
    <property type="nucleotide sequence ID" value="NZ_CP023525.1"/>
</dbReference>
<feature type="transmembrane region" description="Helical" evidence="1">
    <location>
        <begin position="31"/>
        <end position="47"/>
    </location>
</feature>
<evidence type="ECO:0000313" key="3">
    <source>
        <dbReference type="EMBL" id="SQA97949.1"/>
    </source>
</evidence>
<evidence type="ECO:0000313" key="4">
    <source>
        <dbReference type="Proteomes" id="UP000217979"/>
    </source>
</evidence>
<reference evidence="2 4" key="1">
    <citation type="submission" date="2017-09" db="EMBL/GenBank/DDBJ databases">
        <title>FDA dAtabase for Regulatory Grade micrObial Sequences (FDA-ARGOS): Supporting development and validation of Infectious Disease Dx tests.</title>
        <authorList>
            <person name="Minogue T."/>
            <person name="Wolcott M."/>
            <person name="Wasieloski L."/>
            <person name="Aguilar W."/>
            <person name="Moore D."/>
            <person name="Tallon L."/>
            <person name="Sadzewicz L."/>
            <person name="Ott S."/>
            <person name="Zhao X."/>
            <person name="Nagaraj S."/>
            <person name="Vavikolanu K."/>
            <person name="Aluvathingal J."/>
            <person name="Nadendla S."/>
            <person name="Sichtig H."/>
        </authorList>
    </citation>
    <scope>NUCLEOTIDE SEQUENCE [LARGE SCALE GENOMIC DNA]</scope>
    <source>
        <strain evidence="2 4">FDAARGOS_392</strain>
    </source>
</reference>
<dbReference type="Proteomes" id="UP000251197">
    <property type="component" value="Unassembled WGS sequence"/>
</dbReference>
<sequence>MRYWILVALLNGLFTLVIHYAAPEMFGSTAYYAGVAICALIALVITWRDPPGILDNVLLFLFKWGIVASGLAFSVWGIGYKLEFWGEQNPDEVFSSAFDTILPNLAVLSGALILVSGWVFWRRR</sequence>
<protein>
    <submittedName>
        <fullName evidence="2">Uncharacterized protein</fullName>
    </submittedName>
</protein>
<accession>A0A291E3S6</accession>
<dbReference type="EMBL" id="CP023525">
    <property type="protein sequence ID" value="ATF94508.1"/>
    <property type="molecule type" value="Genomic_DNA"/>
</dbReference>
<dbReference type="Proteomes" id="UP000217979">
    <property type="component" value="Chromosome"/>
</dbReference>
<evidence type="ECO:0000313" key="5">
    <source>
        <dbReference type="Proteomes" id="UP000251197"/>
    </source>
</evidence>
<dbReference type="EMBL" id="UAVU01000003">
    <property type="protein sequence ID" value="SQA97949.1"/>
    <property type="molecule type" value="Genomic_DNA"/>
</dbReference>